<evidence type="ECO:0000313" key="2">
    <source>
        <dbReference type="EMBL" id="GGD08171.1"/>
    </source>
</evidence>
<dbReference type="PIRSF" id="PIRSF006257">
    <property type="entry name" value="UCP006257"/>
    <property type="match status" value="1"/>
</dbReference>
<dbReference type="EMBL" id="BMFF01000006">
    <property type="protein sequence ID" value="GGD08171.1"/>
    <property type="molecule type" value="Genomic_DNA"/>
</dbReference>
<feature type="domain" description="YqcC-like" evidence="1">
    <location>
        <begin position="11"/>
        <end position="105"/>
    </location>
</feature>
<sequence>MREAVWSEICLALKELERELYSLDLWSLQAPSRIQLASTQPFCVDTMAFEQWLQWVFIPRLRLLADQGLALPGGCQVTPMGEQAFRHLGRRQADLLALLARIDQLAGNLE</sequence>
<protein>
    <recommendedName>
        <fullName evidence="1">YqcC-like domain-containing protein</fullName>
    </recommendedName>
</protein>
<organism evidence="2 3">
    <name type="scientific">Halopseudomonas salina</name>
    <dbReference type="NCBI Taxonomy" id="1323744"/>
    <lineage>
        <taxon>Bacteria</taxon>
        <taxon>Pseudomonadati</taxon>
        <taxon>Pseudomonadota</taxon>
        <taxon>Gammaproteobacteria</taxon>
        <taxon>Pseudomonadales</taxon>
        <taxon>Pseudomonadaceae</taxon>
        <taxon>Halopseudomonas</taxon>
    </lineage>
</organism>
<comment type="caution">
    <text evidence="2">The sequence shown here is derived from an EMBL/GenBank/DDBJ whole genome shotgun (WGS) entry which is preliminary data.</text>
</comment>
<dbReference type="RefSeq" id="WP_150278710.1">
    <property type="nucleotide sequence ID" value="NZ_BMFF01000006.1"/>
</dbReference>
<dbReference type="InterPro" id="IPR023376">
    <property type="entry name" value="YqcC-like_dom"/>
</dbReference>
<dbReference type="Proteomes" id="UP000638188">
    <property type="component" value="Unassembled WGS sequence"/>
</dbReference>
<keyword evidence="3" id="KW-1185">Reference proteome</keyword>
<dbReference type="PANTHER" id="PTHR39586:SF1">
    <property type="entry name" value="CYTOPLASMIC PROTEIN"/>
    <property type="match status" value="1"/>
</dbReference>
<accession>A0ABQ1PZR2</accession>
<proteinExistence type="predicted"/>
<gene>
    <name evidence="2" type="ORF">GCM10007418_29030</name>
</gene>
<dbReference type="InterPro" id="IPR036814">
    <property type="entry name" value="YqcC-like_sf"/>
</dbReference>
<dbReference type="PANTHER" id="PTHR39586">
    <property type="entry name" value="CYTOPLASMIC PROTEIN-RELATED"/>
    <property type="match status" value="1"/>
</dbReference>
<evidence type="ECO:0000259" key="1">
    <source>
        <dbReference type="Pfam" id="PF04287"/>
    </source>
</evidence>
<evidence type="ECO:0000313" key="3">
    <source>
        <dbReference type="Proteomes" id="UP000638188"/>
    </source>
</evidence>
<name>A0ABQ1PZR2_9GAMM</name>
<dbReference type="SUPFAM" id="SSF158452">
    <property type="entry name" value="YqcC-like"/>
    <property type="match status" value="1"/>
</dbReference>
<dbReference type="InterPro" id="IPR007384">
    <property type="entry name" value="UCP006257"/>
</dbReference>
<dbReference type="Pfam" id="PF04287">
    <property type="entry name" value="DUF446"/>
    <property type="match status" value="1"/>
</dbReference>
<dbReference type="Gene3D" id="1.20.1440.40">
    <property type="entry name" value="YqcC-like"/>
    <property type="match status" value="1"/>
</dbReference>
<reference evidence="3" key="1">
    <citation type="journal article" date="2019" name="Int. J. Syst. Evol. Microbiol.">
        <title>The Global Catalogue of Microorganisms (GCM) 10K type strain sequencing project: providing services to taxonomists for standard genome sequencing and annotation.</title>
        <authorList>
            <consortium name="The Broad Institute Genomics Platform"/>
            <consortium name="The Broad Institute Genome Sequencing Center for Infectious Disease"/>
            <person name="Wu L."/>
            <person name="Ma J."/>
        </authorList>
    </citation>
    <scope>NUCLEOTIDE SEQUENCE [LARGE SCALE GENOMIC DNA]</scope>
    <source>
        <strain evidence="3">CGMCC 1.12482</strain>
    </source>
</reference>